<dbReference type="CDD" id="cd00371">
    <property type="entry name" value="HMA"/>
    <property type="match status" value="1"/>
</dbReference>
<sequence>MMKRLCDHCHLEFDEKVLIKTQIAGKEKYFCCKGCEGVYRLLQDQGLGDFYSKLGSNTLEPIQEENDNNLAYFDSPAFFEHYVEKRGKTCEISLVLEKIHCIACVWLNEKILSLQEGIVSVNINYTNHKAVIVFDPAKIKISQIIHTIRQIGYDAHIYDSRIQEVYAKKQKRNYYIKMVVGIFCVMNIMWIAVAQYAGYFSGISQEMRNILNFAGFVLATPVLFFSGSIFWRGAYVAIKYKMPNMDLLVISGATLAYIYSIYASFMGGETYFESVAMIITFVLIGKFLEIRGKKSAVDSLDTLNSQIPLSVNVKRGDIIEEKAVEAVEVGEIVEVKPGDRIALDGELLSNEALCDESALNGESLPQSKKKGETIYSGSIVVNLSFCYQITKKFKESMMTRIISLVEDSLNARPRIQEIANQISRYFSSVVLTFALGTFLAWYLWIGADFNQSLMVMVSVIIIACPCALALATPIASLVGLGEAFKRKIIFKEARFLETIAKANILVVDKTGTLTEGKLRVIGEKNFAATQCDFEILRGMLEKSSHPITQALKKHFGDFGNKVEIQAIEQINARGIRAKVGDDIYIGGNLELLQENGVESLEKLQEAENTIFYFAKNSCLLAEFQLEDSIKKGAKEAILAIEAMGIGVILLSGDNANVCKKVAENLGIKQYYAKQNPLQKADFIEDLRAKGNVVVMAGDGINDSIALGKSNIAIAMGNGIDVAINISDIIILDSSVNGILEAFKIGRKTFKFIKENLLISLLYNVITIPLAMLGYVIPLIAAIAMSLSSLIVVGNSMRIKSDS</sequence>
<dbReference type="Pfam" id="PF00702">
    <property type="entry name" value="Hydrolase"/>
    <property type="match status" value="1"/>
</dbReference>
<dbReference type="NCBIfam" id="TIGR01511">
    <property type="entry name" value="ATPase-IB1_Cu"/>
    <property type="match status" value="1"/>
</dbReference>
<dbReference type="EC" id="7.2.2.9" evidence="14"/>
<dbReference type="InterPro" id="IPR044492">
    <property type="entry name" value="P_typ_ATPase_HD_dom"/>
</dbReference>
<dbReference type="GO" id="GO:0012505">
    <property type="term" value="C:endomembrane system"/>
    <property type="evidence" value="ECO:0007669"/>
    <property type="project" value="UniProtKB-SubCell"/>
</dbReference>
<dbReference type="InterPro" id="IPR023214">
    <property type="entry name" value="HAD_sf"/>
</dbReference>
<dbReference type="Proteomes" id="UP000037997">
    <property type="component" value="Unassembled WGS sequence"/>
</dbReference>
<dbReference type="PANTHER" id="PTHR43520:SF8">
    <property type="entry name" value="P-TYPE CU(+) TRANSPORTER"/>
    <property type="match status" value="1"/>
</dbReference>
<dbReference type="InterPro" id="IPR018303">
    <property type="entry name" value="ATPase_P-typ_P_site"/>
</dbReference>
<proteinExistence type="inferred from homology"/>
<keyword evidence="9 17" id="KW-0067">ATP-binding</keyword>
<keyword evidence="5" id="KW-0597">Phosphoprotein</keyword>
<dbReference type="GO" id="GO:0043682">
    <property type="term" value="F:P-type divalent copper transporter activity"/>
    <property type="evidence" value="ECO:0007669"/>
    <property type="project" value="UniProtKB-EC"/>
</dbReference>
<comment type="catalytic activity">
    <reaction evidence="16">
        <text>Cu(2+)(in) + ATP + H2O = Cu(2+)(out) + ADP + phosphate + H(+)</text>
        <dbReference type="Rhea" id="RHEA:10376"/>
        <dbReference type="ChEBI" id="CHEBI:15377"/>
        <dbReference type="ChEBI" id="CHEBI:15378"/>
        <dbReference type="ChEBI" id="CHEBI:29036"/>
        <dbReference type="ChEBI" id="CHEBI:30616"/>
        <dbReference type="ChEBI" id="CHEBI:43474"/>
        <dbReference type="ChEBI" id="CHEBI:456216"/>
        <dbReference type="EC" id="7.2.2.9"/>
    </reaction>
</comment>
<evidence type="ECO:0000256" key="7">
    <source>
        <dbReference type="ARBA" id="ARBA00022723"/>
    </source>
</evidence>
<keyword evidence="11 17" id="KW-1133">Transmembrane helix</keyword>
<dbReference type="InterPro" id="IPR006121">
    <property type="entry name" value="HMA_dom"/>
</dbReference>
<accession>A0A0N1ECX5</accession>
<evidence type="ECO:0000256" key="14">
    <source>
        <dbReference type="ARBA" id="ARBA00038904"/>
    </source>
</evidence>
<organism evidence="19 20">
    <name type="scientific">Helicobacter pullorum</name>
    <dbReference type="NCBI Taxonomy" id="35818"/>
    <lineage>
        <taxon>Bacteria</taxon>
        <taxon>Pseudomonadati</taxon>
        <taxon>Campylobacterota</taxon>
        <taxon>Epsilonproteobacteria</taxon>
        <taxon>Campylobacterales</taxon>
        <taxon>Helicobacteraceae</taxon>
        <taxon>Helicobacter</taxon>
    </lineage>
</organism>
<dbReference type="SUPFAM" id="SSF55008">
    <property type="entry name" value="HMA, heavy metal-associated domain"/>
    <property type="match status" value="1"/>
</dbReference>
<comment type="similarity">
    <text evidence="3 17">Belongs to the cation transport ATPase (P-type) (TC 3.A.3) family. Type IB subfamily.</text>
</comment>
<dbReference type="Gene3D" id="3.40.50.1000">
    <property type="entry name" value="HAD superfamily/HAD-like"/>
    <property type="match status" value="1"/>
</dbReference>
<comment type="subcellular location">
    <subcellularLocation>
        <location evidence="2 17">Cell membrane</location>
    </subcellularLocation>
    <subcellularLocation>
        <location evidence="1">Endomembrane system</location>
        <topology evidence="1">Multi-pass membrane protein</topology>
    </subcellularLocation>
</comment>
<dbReference type="CDD" id="cd02079">
    <property type="entry name" value="P-type_ATPase_HM"/>
    <property type="match status" value="1"/>
</dbReference>
<dbReference type="PROSITE" id="PS00154">
    <property type="entry name" value="ATPASE_E1_E2"/>
    <property type="match status" value="1"/>
</dbReference>
<dbReference type="InterPro" id="IPR036163">
    <property type="entry name" value="HMA_dom_sf"/>
</dbReference>
<reference evidence="19 20" key="1">
    <citation type="submission" date="2014-06" db="EMBL/GenBank/DDBJ databases">
        <title>Helicobacter pullorum isolates in fresh chicken meat - phenotypic and genotypic features.</title>
        <authorList>
            <person name="Borges V."/>
            <person name="Santos A."/>
            <person name="Correia C.B."/>
            <person name="Saraiva M."/>
            <person name="Menard A."/>
            <person name="Vieira L."/>
            <person name="Sampaio D.A."/>
            <person name="Gomes J.P."/>
            <person name="Oleastro M."/>
        </authorList>
    </citation>
    <scope>NUCLEOTIDE SEQUENCE [LARGE SCALE GENOMIC DNA]</scope>
    <source>
        <strain evidence="19 20">229334/12</strain>
    </source>
</reference>
<dbReference type="NCBIfam" id="TIGR01525">
    <property type="entry name" value="ATPase-IB_hvy"/>
    <property type="match status" value="1"/>
</dbReference>
<feature type="transmembrane region" description="Helical" evidence="17">
    <location>
        <begin position="174"/>
        <end position="193"/>
    </location>
</feature>
<dbReference type="GO" id="GO:0005507">
    <property type="term" value="F:copper ion binding"/>
    <property type="evidence" value="ECO:0007669"/>
    <property type="project" value="TreeGrafter"/>
</dbReference>
<dbReference type="InterPro" id="IPR011017">
    <property type="entry name" value="TRASH_dom"/>
</dbReference>
<dbReference type="SFLD" id="SFLDG00002">
    <property type="entry name" value="C1.7:_P-type_atpase_like"/>
    <property type="match status" value="1"/>
</dbReference>
<dbReference type="InterPro" id="IPR059000">
    <property type="entry name" value="ATPase_P-type_domA"/>
</dbReference>
<dbReference type="SMART" id="SM00746">
    <property type="entry name" value="TRASH"/>
    <property type="match status" value="1"/>
</dbReference>
<dbReference type="PROSITE" id="PS50846">
    <property type="entry name" value="HMA_2"/>
    <property type="match status" value="1"/>
</dbReference>
<dbReference type="PRINTS" id="PR00119">
    <property type="entry name" value="CATATPASE"/>
</dbReference>
<dbReference type="Pfam" id="PF00403">
    <property type="entry name" value="HMA"/>
    <property type="match status" value="1"/>
</dbReference>
<dbReference type="SUPFAM" id="SSF81665">
    <property type="entry name" value="Calcium ATPase, transmembrane domain M"/>
    <property type="match status" value="1"/>
</dbReference>
<dbReference type="Pfam" id="PF12156">
    <property type="entry name" value="ATPase-cat_bd"/>
    <property type="match status" value="1"/>
</dbReference>
<keyword evidence="4 17" id="KW-1003">Cell membrane</keyword>
<dbReference type="Gene3D" id="3.40.1110.10">
    <property type="entry name" value="Calcium-transporting ATPase, cytoplasmic domain N"/>
    <property type="match status" value="1"/>
</dbReference>
<keyword evidence="7 17" id="KW-0479">Metal-binding</keyword>
<protein>
    <recommendedName>
        <fullName evidence="15">Copper-transporting ATPase</fullName>
        <ecNumber evidence="14">7.2.2.9</ecNumber>
    </recommendedName>
</protein>
<dbReference type="InterPro" id="IPR008250">
    <property type="entry name" value="ATPase_P-typ_transduc_dom_A_sf"/>
</dbReference>
<keyword evidence="6 17" id="KW-0812">Transmembrane</keyword>
<dbReference type="InterPro" id="IPR023298">
    <property type="entry name" value="ATPase_P-typ_TM_dom_sf"/>
</dbReference>
<evidence type="ECO:0000256" key="9">
    <source>
        <dbReference type="ARBA" id="ARBA00022840"/>
    </source>
</evidence>
<dbReference type="Gene3D" id="3.30.70.100">
    <property type="match status" value="1"/>
</dbReference>
<evidence type="ECO:0000256" key="15">
    <source>
        <dbReference type="ARBA" id="ARBA00040690"/>
    </source>
</evidence>
<feature type="transmembrane region" description="Helical" evidence="17">
    <location>
        <begin position="271"/>
        <end position="288"/>
    </location>
</feature>
<dbReference type="AlphaFoldDB" id="A0A0N1ECX5"/>
<evidence type="ECO:0000259" key="18">
    <source>
        <dbReference type="PROSITE" id="PS50846"/>
    </source>
</evidence>
<dbReference type="InterPro" id="IPR001757">
    <property type="entry name" value="P_typ_ATPase"/>
</dbReference>
<evidence type="ECO:0000256" key="4">
    <source>
        <dbReference type="ARBA" id="ARBA00022475"/>
    </source>
</evidence>
<dbReference type="PANTHER" id="PTHR43520">
    <property type="entry name" value="ATP7, ISOFORM B"/>
    <property type="match status" value="1"/>
</dbReference>
<dbReference type="PATRIC" id="fig|35818.11.peg.395"/>
<evidence type="ECO:0000313" key="19">
    <source>
        <dbReference type="EMBL" id="KPH56513.1"/>
    </source>
</evidence>
<feature type="transmembrane region" description="Helical" evidence="17">
    <location>
        <begin position="422"/>
        <end position="444"/>
    </location>
</feature>
<dbReference type="GO" id="GO:0005524">
    <property type="term" value="F:ATP binding"/>
    <property type="evidence" value="ECO:0007669"/>
    <property type="project" value="UniProtKB-UniRule"/>
</dbReference>
<dbReference type="Pfam" id="PF00122">
    <property type="entry name" value="E1-E2_ATPase"/>
    <property type="match status" value="1"/>
</dbReference>
<comment type="caution">
    <text evidence="19">The sequence shown here is derived from an EMBL/GenBank/DDBJ whole genome shotgun (WGS) entry which is preliminary data.</text>
</comment>
<feature type="domain" description="HMA" evidence="18">
    <location>
        <begin position="90"/>
        <end position="156"/>
    </location>
</feature>
<dbReference type="SFLD" id="SFLDF00027">
    <property type="entry name" value="p-type_atpase"/>
    <property type="match status" value="1"/>
</dbReference>
<evidence type="ECO:0000256" key="2">
    <source>
        <dbReference type="ARBA" id="ARBA00004236"/>
    </source>
</evidence>
<evidence type="ECO:0000256" key="12">
    <source>
        <dbReference type="ARBA" id="ARBA00023136"/>
    </source>
</evidence>
<dbReference type="GO" id="GO:0055070">
    <property type="term" value="P:copper ion homeostasis"/>
    <property type="evidence" value="ECO:0007669"/>
    <property type="project" value="TreeGrafter"/>
</dbReference>
<feature type="transmembrane region" description="Helical" evidence="17">
    <location>
        <begin position="756"/>
        <end position="772"/>
    </location>
</feature>
<evidence type="ECO:0000256" key="1">
    <source>
        <dbReference type="ARBA" id="ARBA00004127"/>
    </source>
</evidence>
<evidence type="ECO:0000313" key="20">
    <source>
        <dbReference type="Proteomes" id="UP000037997"/>
    </source>
</evidence>
<feature type="transmembrane region" description="Helical" evidence="17">
    <location>
        <begin position="456"/>
        <end position="481"/>
    </location>
</feature>
<dbReference type="PRINTS" id="PR00943">
    <property type="entry name" value="CUATPASE"/>
</dbReference>
<gene>
    <name evidence="19" type="ORF">HPU229334_02010</name>
</gene>
<dbReference type="SFLD" id="SFLDS00003">
    <property type="entry name" value="Haloacid_Dehalogenase"/>
    <property type="match status" value="1"/>
</dbReference>
<name>A0A0N1ECX5_9HELI</name>
<evidence type="ECO:0000256" key="11">
    <source>
        <dbReference type="ARBA" id="ARBA00022989"/>
    </source>
</evidence>
<evidence type="ECO:0000256" key="13">
    <source>
        <dbReference type="ARBA" id="ARBA00037143"/>
    </source>
</evidence>
<keyword evidence="10" id="KW-1278">Translocase</keyword>
<evidence type="ECO:0000256" key="6">
    <source>
        <dbReference type="ARBA" id="ARBA00022692"/>
    </source>
</evidence>
<evidence type="ECO:0000256" key="16">
    <source>
        <dbReference type="ARBA" id="ARBA00047424"/>
    </source>
</evidence>
<dbReference type="Gene3D" id="2.70.150.10">
    <property type="entry name" value="Calcium-transporting ATPase, cytoplasmic transduction domain A"/>
    <property type="match status" value="1"/>
</dbReference>
<comment type="function">
    <text evidence="13">Probably involved in copper export.</text>
</comment>
<evidence type="ECO:0000256" key="10">
    <source>
        <dbReference type="ARBA" id="ARBA00022967"/>
    </source>
</evidence>
<evidence type="ECO:0000256" key="5">
    <source>
        <dbReference type="ARBA" id="ARBA00022553"/>
    </source>
</evidence>
<keyword evidence="8 17" id="KW-0547">Nucleotide-binding</keyword>
<dbReference type="InterPro" id="IPR023299">
    <property type="entry name" value="ATPase_P-typ_cyto_dom_N"/>
</dbReference>
<feature type="transmembrane region" description="Helical" evidence="17">
    <location>
        <begin position="213"/>
        <end position="235"/>
    </location>
</feature>
<evidence type="ECO:0000256" key="17">
    <source>
        <dbReference type="RuleBase" id="RU362081"/>
    </source>
</evidence>
<dbReference type="SUPFAM" id="SSF81653">
    <property type="entry name" value="Calcium ATPase, transduction domain A"/>
    <property type="match status" value="1"/>
</dbReference>
<dbReference type="GO" id="GO:0016887">
    <property type="term" value="F:ATP hydrolysis activity"/>
    <property type="evidence" value="ECO:0007669"/>
    <property type="project" value="InterPro"/>
</dbReference>
<dbReference type="NCBIfam" id="TIGR01494">
    <property type="entry name" value="ATPase_P-type"/>
    <property type="match status" value="1"/>
</dbReference>
<dbReference type="InterPro" id="IPR021993">
    <property type="entry name" value="ATPase-cat-bd"/>
</dbReference>
<dbReference type="SUPFAM" id="SSF56784">
    <property type="entry name" value="HAD-like"/>
    <property type="match status" value="1"/>
</dbReference>
<dbReference type="GO" id="GO:0005886">
    <property type="term" value="C:plasma membrane"/>
    <property type="evidence" value="ECO:0007669"/>
    <property type="project" value="UniProtKB-SubCell"/>
</dbReference>
<dbReference type="InterPro" id="IPR027256">
    <property type="entry name" value="P-typ_ATPase_IB"/>
</dbReference>
<dbReference type="STRING" id="35818.HPU229336_07520"/>
<evidence type="ECO:0000256" key="8">
    <source>
        <dbReference type="ARBA" id="ARBA00022741"/>
    </source>
</evidence>
<dbReference type="EMBL" id="JNOC01000015">
    <property type="protein sequence ID" value="KPH56513.1"/>
    <property type="molecule type" value="Genomic_DNA"/>
</dbReference>
<keyword evidence="12 17" id="KW-0472">Membrane</keyword>
<evidence type="ECO:0000256" key="3">
    <source>
        <dbReference type="ARBA" id="ARBA00006024"/>
    </source>
</evidence>
<feature type="transmembrane region" description="Helical" evidence="17">
    <location>
        <begin position="247"/>
        <end position="265"/>
    </location>
</feature>
<dbReference type="InterPro" id="IPR036412">
    <property type="entry name" value="HAD-like_sf"/>
</dbReference>